<accession>A0A1B7N727</accession>
<sequence>MFRSDAGPGAVQPKSTCTHCCCNHIKFLAINSICFAIMGVSIKHFALRLVKCLSKSFLTT</sequence>
<evidence type="ECO:0000313" key="2">
    <source>
        <dbReference type="Proteomes" id="UP000092154"/>
    </source>
</evidence>
<dbReference type="Proteomes" id="UP000092154">
    <property type="component" value="Unassembled WGS sequence"/>
</dbReference>
<proteinExistence type="predicted"/>
<dbReference type="EMBL" id="KV448204">
    <property type="protein sequence ID" value="OAX40675.1"/>
    <property type="molecule type" value="Genomic_DNA"/>
</dbReference>
<protein>
    <submittedName>
        <fullName evidence="1">Uncharacterized protein</fullName>
    </submittedName>
</protein>
<evidence type="ECO:0000313" key="1">
    <source>
        <dbReference type="EMBL" id="OAX40675.1"/>
    </source>
</evidence>
<keyword evidence="2" id="KW-1185">Reference proteome</keyword>
<organism evidence="1 2">
    <name type="scientific">Rhizopogon vinicolor AM-OR11-026</name>
    <dbReference type="NCBI Taxonomy" id="1314800"/>
    <lineage>
        <taxon>Eukaryota</taxon>
        <taxon>Fungi</taxon>
        <taxon>Dikarya</taxon>
        <taxon>Basidiomycota</taxon>
        <taxon>Agaricomycotina</taxon>
        <taxon>Agaricomycetes</taxon>
        <taxon>Agaricomycetidae</taxon>
        <taxon>Boletales</taxon>
        <taxon>Suillineae</taxon>
        <taxon>Rhizopogonaceae</taxon>
        <taxon>Rhizopogon</taxon>
    </lineage>
</organism>
<name>A0A1B7N727_9AGAM</name>
<dbReference type="InParanoid" id="A0A1B7N727"/>
<reference evidence="1 2" key="1">
    <citation type="submission" date="2016-06" db="EMBL/GenBank/DDBJ databases">
        <title>Comparative genomics of the ectomycorrhizal sister species Rhizopogon vinicolor and Rhizopogon vesiculosus (Basidiomycota: Boletales) reveals a divergence of the mating type B locus.</title>
        <authorList>
            <consortium name="DOE Joint Genome Institute"/>
            <person name="Mujic A.B."/>
            <person name="Kuo A."/>
            <person name="Tritt A."/>
            <person name="Lipzen A."/>
            <person name="Chen C."/>
            <person name="Johnson J."/>
            <person name="Sharma A."/>
            <person name="Barry K."/>
            <person name="Grigoriev I.V."/>
            <person name="Spatafora J.W."/>
        </authorList>
    </citation>
    <scope>NUCLEOTIDE SEQUENCE [LARGE SCALE GENOMIC DNA]</scope>
    <source>
        <strain evidence="1 2">AM-OR11-026</strain>
    </source>
</reference>
<dbReference type="AlphaFoldDB" id="A0A1B7N727"/>
<gene>
    <name evidence="1" type="ORF">K503DRAFT_591930</name>
</gene>
<dbReference type="OrthoDB" id="2146at2759"/>